<evidence type="ECO:0000256" key="1">
    <source>
        <dbReference type="ARBA" id="ARBA00022723"/>
    </source>
</evidence>
<dbReference type="RefSeq" id="WP_227228156.1">
    <property type="nucleotide sequence ID" value="NZ_JAJCVJ010000001.1"/>
</dbReference>
<evidence type="ECO:0000313" key="4">
    <source>
        <dbReference type="EMBL" id="MFC5366501.1"/>
    </source>
</evidence>
<organism evidence="4 5">
    <name type="scientific">Salinirubrum litoreum</name>
    <dbReference type="NCBI Taxonomy" id="1126234"/>
    <lineage>
        <taxon>Archaea</taxon>
        <taxon>Methanobacteriati</taxon>
        <taxon>Methanobacteriota</taxon>
        <taxon>Stenosarchaea group</taxon>
        <taxon>Halobacteria</taxon>
        <taxon>Halobacteriales</taxon>
        <taxon>Haloferacaceae</taxon>
        <taxon>Salinirubrum</taxon>
    </lineage>
</organism>
<dbReference type="AlphaFoldDB" id="A0ABD5R8Y0"/>
<dbReference type="SUPFAM" id="SSF51182">
    <property type="entry name" value="RmlC-like cupins"/>
    <property type="match status" value="1"/>
</dbReference>
<evidence type="ECO:0000259" key="3">
    <source>
        <dbReference type="Pfam" id="PF07883"/>
    </source>
</evidence>
<comment type="caution">
    <text evidence="4">The sequence shown here is derived from an EMBL/GenBank/DDBJ whole genome shotgun (WGS) entry which is preliminary data.</text>
</comment>
<proteinExistence type="predicted"/>
<gene>
    <name evidence="4" type="ORF">ACFPJ5_06080</name>
</gene>
<dbReference type="InterPro" id="IPR011051">
    <property type="entry name" value="RmlC_Cupin_sf"/>
</dbReference>
<dbReference type="InterPro" id="IPR051610">
    <property type="entry name" value="GPI/OXD"/>
</dbReference>
<accession>A0ABD5R8Y0</accession>
<feature type="region of interest" description="Disordered" evidence="2">
    <location>
        <begin position="1"/>
        <end position="21"/>
    </location>
</feature>
<evidence type="ECO:0000313" key="5">
    <source>
        <dbReference type="Proteomes" id="UP001596201"/>
    </source>
</evidence>
<keyword evidence="5" id="KW-1185">Reference proteome</keyword>
<dbReference type="InterPro" id="IPR014710">
    <property type="entry name" value="RmlC-like_jellyroll"/>
</dbReference>
<dbReference type="Pfam" id="PF07883">
    <property type="entry name" value="Cupin_2"/>
    <property type="match status" value="1"/>
</dbReference>
<feature type="domain" description="Cupin type-2" evidence="3">
    <location>
        <begin position="39"/>
        <end position="112"/>
    </location>
</feature>
<protein>
    <submittedName>
        <fullName evidence="4">Cupin domain-containing protein</fullName>
    </submittedName>
</protein>
<dbReference type="Gene3D" id="2.60.120.10">
    <property type="entry name" value="Jelly Rolls"/>
    <property type="match status" value="1"/>
</dbReference>
<dbReference type="PANTHER" id="PTHR35848:SF9">
    <property type="entry name" value="SLL1358 PROTEIN"/>
    <property type="match status" value="1"/>
</dbReference>
<dbReference type="PANTHER" id="PTHR35848">
    <property type="entry name" value="OXALATE-BINDING PROTEIN"/>
    <property type="match status" value="1"/>
</dbReference>
<dbReference type="GO" id="GO:0046872">
    <property type="term" value="F:metal ion binding"/>
    <property type="evidence" value="ECO:0007669"/>
    <property type="project" value="UniProtKB-KW"/>
</dbReference>
<keyword evidence="1" id="KW-0479">Metal-binding</keyword>
<dbReference type="InterPro" id="IPR013096">
    <property type="entry name" value="Cupin_2"/>
</dbReference>
<name>A0ABD5R8Y0_9EURY</name>
<sequence length="160" mass="16946">MERVAIESLESSHPAGGDVDRRGLTDALDADDLAVNYYALDPGDAFSGGMHAHYDQEEVFYVMEGTATFETMSDPTAESETVEVGPQEAIRFAAGEFQQGRNESDERVTALALGAPTPSTDVRVPTACAECGDSETLAVGFGDDGEMRLACPECGTELSV</sequence>
<evidence type="ECO:0000256" key="2">
    <source>
        <dbReference type="SAM" id="MobiDB-lite"/>
    </source>
</evidence>
<reference evidence="4 5" key="1">
    <citation type="journal article" date="2019" name="Int. J. Syst. Evol. Microbiol.">
        <title>The Global Catalogue of Microorganisms (GCM) 10K type strain sequencing project: providing services to taxonomists for standard genome sequencing and annotation.</title>
        <authorList>
            <consortium name="The Broad Institute Genomics Platform"/>
            <consortium name="The Broad Institute Genome Sequencing Center for Infectious Disease"/>
            <person name="Wu L."/>
            <person name="Ma J."/>
        </authorList>
    </citation>
    <scope>NUCLEOTIDE SEQUENCE [LARGE SCALE GENOMIC DNA]</scope>
    <source>
        <strain evidence="4 5">CGMCC 1.12237</strain>
    </source>
</reference>
<dbReference type="Proteomes" id="UP001596201">
    <property type="component" value="Unassembled WGS sequence"/>
</dbReference>
<dbReference type="EMBL" id="JBHSKX010000001">
    <property type="protein sequence ID" value="MFC5366501.1"/>
    <property type="molecule type" value="Genomic_DNA"/>
</dbReference>